<name>A0ABN8K2W6_9HYPH</name>
<gene>
    <name evidence="1" type="ORF">MES4922_300047</name>
</gene>
<dbReference type="Proteomes" id="UP001152604">
    <property type="component" value="Unassembled WGS sequence"/>
</dbReference>
<sequence length="180" mass="20303">MSCTLKDQGQPLLVFDGAIDCLDFLLERLQLGSVTGAVAVPDLKATCPHCVASMVDVTDSFASSRDQDFPEFSKTFNVIAGHCVLLFRRHRRRRTAEPYGAEGLSDYRRWKLKFERLAIALSAAGGNWLGTRSITDQLFGRARLDREGPFLSAPRRWSQCATRYTEPTFKRNRCCRVARP</sequence>
<dbReference type="EMBL" id="CAKXZS010000024">
    <property type="protein sequence ID" value="CAH2402779.1"/>
    <property type="molecule type" value="Genomic_DNA"/>
</dbReference>
<comment type="caution">
    <text evidence="1">The sequence shown here is derived from an EMBL/GenBank/DDBJ whole genome shotgun (WGS) entry which is preliminary data.</text>
</comment>
<organism evidence="1 2">
    <name type="scientific">Mesorhizobium ventifaucium</name>
    <dbReference type="NCBI Taxonomy" id="666020"/>
    <lineage>
        <taxon>Bacteria</taxon>
        <taxon>Pseudomonadati</taxon>
        <taxon>Pseudomonadota</taxon>
        <taxon>Alphaproteobacteria</taxon>
        <taxon>Hyphomicrobiales</taxon>
        <taxon>Phyllobacteriaceae</taxon>
        <taxon>Mesorhizobium</taxon>
    </lineage>
</organism>
<evidence type="ECO:0000313" key="1">
    <source>
        <dbReference type="EMBL" id="CAH2402779.1"/>
    </source>
</evidence>
<accession>A0ABN8K2W6</accession>
<keyword evidence="2" id="KW-1185">Reference proteome</keyword>
<protein>
    <submittedName>
        <fullName evidence="1">Uncharacterized protein</fullName>
    </submittedName>
</protein>
<proteinExistence type="predicted"/>
<evidence type="ECO:0000313" key="2">
    <source>
        <dbReference type="Proteomes" id="UP001152604"/>
    </source>
</evidence>
<reference evidence="1" key="1">
    <citation type="submission" date="2022-03" db="EMBL/GenBank/DDBJ databases">
        <authorList>
            <person name="Brunel B."/>
        </authorList>
    </citation>
    <scope>NUCLEOTIDE SEQUENCE</scope>
    <source>
        <strain evidence="1">STM4922sample</strain>
    </source>
</reference>